<protein>
    <submittedName>
        <fullName evidence="2">Uncharacterized protein</fullName>
    </submittedName>
</protein>
<feature type="compositionally biased region" description="Basic and acidic residues" evidence="1">
    <location>
        <begin position="1335"/>
        <end position="1347"/>
    </location>
</feature>
<dbReference type="EMBL" id="JAADYS010000203">
    <property type="protein sequence ID" value="KAF4471468.1"/>
    <property type="molecule type" value="Genomic_DNA"/>
</dbReference>
<feature type="region of interest" description="Disordered" evidence="1">
    <location>
        <begin position="1"/>
        <end position="27"/>
    </location>
</feature>
<sequence>MAELPGEMDTSGDAQPEASTAPAGPFASLNDEQRQLLETIALTFHFDFESLPREAQRVYSQFGRDKNPSAFAENLLRLIETHVLDDFLVGSAPFLHAATELYAPRHPHLRLQELCEGIVDPNTLGQIISLTSSQERGIVDEEQNEEEAEEVPTRPIGFGQFYRPRRQAAADDAEEGKCCNPVTSVQKLTVIFSDCIDESPQRTGQSVPIRSIHSNTGPSTQIPVEDESDPEPEAEPEPATSSTREPVIPGFVISTRTNRNQTADDVDAPRETAQSRQEYNMEWLDNLLGPEGRARRDTNFHPYKGWKIDPPQVQLNRALNFLADEDIDRTVDWSRKFAELAEYFSYLVTNYQGEEWGVDLYEAIDMLHTHWVFEKYHYGDPKLKLKFKNIWPKQMNRLPRPSGGQVNTGTQYKPVEDDMGERKLLFNKIRPAHDIHYEMSSDALKKHMEEYWVDARLFWASMNRIQRRKERLDNPNPDVRKFNMVEYENQAFEDCIFKDMQTTCDKLEECNTQQGLATGQQSDDRAKPSFESLRQFSKFRGTRRAALQQCLSQFDSMENFQACTPWRTVVLPLPKVQRLGPIFPVMQVADIPEKDARDPFSYTLGHNWFVKAERYWVNWAHKHSIKEAYGHRKWLKRKEPIVDLPANFNGPYIHDYLDIDMKKTKTVLDRCLGLYDALERADVKNQGNPRELDPMHYIKLGLDGTDWESVKELQFRDNDFNYQRNDLVPIRIKHLEEKWLRFLAGPGVQPRMFGIKHDPRYQGQHGHKADEDDEEEVPPGPRAKVFEKRVQELLNDPSPESIFADNRNKPFRDFFTALNRDCGGPVKRWRFSYEEALQEAKALEKKGVMALFYPADPTNPEIRAALRDYWPEDRSEDFRYGRGRGLPKYKKPEPDEWMETDINKSLDANIGAENDNDSDSHMTISTIVSVPERERPTFYIGNLPQLSNLSTWEEVIASYTENFRWAKVDRQWSMNFFRCLLFRLGKTIRDLREKHEADMRQLTDRQKSRNADFLNDIVVLWQDDAYTLANNPRKNPRKVSPIGVDRPTPKYRDVVKMAEPEIYQEAWGGSTVYDNEMAPEYIFDIVRKGIIREVFENRSMLFPSRIERRINKFGQTVTLPPRREPVWSFGHPQRRGKVQQFWSIDRWPLHLQSKKTQEKILSSTPRVLTGFTPRAGEAAKSRKKTVDKGLIPPMPLRRPSATKPTKEAQKSTGTTKKSTQQAKKPAKKTRGPIEKTPESTDRPKRTEGAKDQHPATHKDEYTVTYADRAQSRRRFRPGPAEYWLGDTPLQKKNVEEAVRRGLETTSQSSPSWRQRLARLFGRPEEEDDPTALPHVDPRDIPQSKPESDSSDSDGSWGFSGNDEDPPSGPPSAPPAATFLPPPTPRTPSVPTQGGAPRRDDSSRPSDPGPSRRQRRSRPLQSQSIDLEIEDVIDSGDDEPSEAGGSDINLVRYVRADSDDELMDDGEQDEDEDDE</sequence>
<feature type="compositionally biased region" description="Acidic residues" evidence="1">
    <location>
        <begin position="141"/>
        <end position="150"/>
    </location>
</feature>
<feature type="compositionally biased region" description="Pro residues" evidence="1">
    <location>
        <begin position="1366"/>
        <end position="1387"/>
    </location>
</feature>
<feature type="region of interest" description="Disordered" evidence="1">
    <location>
        <begin position="761"/>
        <end position="780"/>
    </location>
</feature>
<feature type="region of interest" description="Disordered" evidence="1">
    <location>
        <begin position="1171"/>
        <end position="1474"/>
    </location>
</feature>
<feature type="region of interest" description="Disordered" evidence="1">
    <location>
        <begin position="141"/>
        <end position="160"/>
    </location>
</feature>
<feature type="compositionally biased region" description="Basic and acidic residues" evidence="1">
    <location>
        <begin position="1177"/>
        <end position="1187"/>
    </location>
</feature>
<evidence type="ECO:0000313" key="2">
    <source>
        <dbReference type="EMBL" id="KAF4471468.1"/>
    </source>
</evidence>
<accession>A0A8H4PHI3</accession>
<feature type="compositionally biased region" description="Basic and acidic residues" evidence="1">
    <location>
        <begin position="1231"/>
        <end position="1261"/>
    </location>
</feature>
<feature type="compositionally biased region" description="Basic and acidic residues" evidence="1">
    <location>
        <begin position="1292"/>
        <end position="1302"/>
    </location>
</feature>
<feature type="compositionally biased region" description="Polar residues" evidence="1">
    <location>
        <begin position="201"/>
        <end position="222"/>
    </location>
</feature>
<reference evidence="2 3" key="1">
    <citation type="submission" date="2020-01" db="EMBL/GenBank/DDBJ databases">
        <title>Identification and distribution of gene clusters putatively required for synthesis of sphingolipid metabolism inhibitors in phylogenetically diverse species of the filamentous fungus Fusarium.</title>
        <authorList>
            <person name="Kim H.-S."/>
            <person name="Busman M."/>
            <person name="Brown D.W."/>
            <person name="Divon H."/>
            <person name="Uhlig S."/>
            <person name="Proctor R.H."/>
        </authorList>
    </citation>
    <scope>NUCLEOTIDE SEQUENCE [LARGE SCALE GENOMIC DNA]</scope>
    <source>
        <strain evidence="2 3">NRRL 20459</strain>
    </source>
</reference>
<name>A0A8H4PHI3_9HYPO</name>
<comment type="caution">
    <text evidence="2">The sequence shown here is derived from an EMBL/GenBank/DDBJ whole genome shotgun (WGS) entry which is preliminary data.</text>
</comment>
<feature type="compositionally biased region" description="Polar residues" evidence="1">
    <location>
        <begin position="254"/>
        <end position="263"/>
    </location>
</feature>
<feature type="compositionally biased region" description="Low complexity" evidence="1">
    <location>
        <begin position="1210"/>
        <end position="1223"/>
    </location>
</feature>
<evidence type="ECO:0000256" key="1">
    <source>
        <dbReference type="SAM" id="MobiDB-lite"/>
    </source>
</evidence>
<feature type="region of interest" description="Disordered" evidence="1">
    <location>
        <begin position="199"/>
        <end position="272"/>
    </location>
</feature>
<feature type="compositionally biased region" description="Polar residues" evidence="1">
    <location>
        <begin position="1303"/>
        <end position="1312"/>
    </location>
</feature>
<gene>
    <name evidence="2" type="ORF">FALBO_1610</name>
</gene>
<dbReference type="Proteomes" id="UP000554235">
    <property type="component" value="Unassembled WGS sequence"/>
</dbReference>
<feature type="compositionally biased region" description="Acidic residues" evidence="1">
    <location>
        <begin position="1457"/>
        <end position="1474"/>
    </location>
</feature>
<proteinExistence type="predicted"/>
<keyword evidence="3" id="KW-1185">Reference proteome</keyword>
<organism evidence="2 3">
    <name type="scientific">Fusarium albosuccineum</name>
    <dbReference type="NCBI Taxonomy" id="1237068"/>
    <lineage>
        <taxon>Eukaryota</taxon>
        <taxon>Fungi</taxon>
        <taxon>Dikarya</taxon>
        <taxon>Ascomycota</taxon>
        <taxon>Pezizomycotina</taxon>
        <taxon>Sordariomycetes</taxon>
        <taxon>Hypocreomycetidae</taxon>
        <taxon>Hypocreales</taxon>
        <taxon>Nectriaceae</taxon>
        <taxon>Fusarium</taxon>
        <taxon>Fusarium decemcellulare species complex</taxon>
    </lineage>
</organism>
<feature type="compositionally biased region" description="Acidic residues" evidence="1">
    <location>
        <begin position="224"/>
        <end position="236"/>
    </location>
</feature>
<evidence type="ECO:0000313" key="3">
    <source>
        <dbReference type="Proteomes" id="UP000554235"/>
    </source>
</evidence>
<feature type="compositionally biased region" description="Acidic residues" evidence="1">
    <location>
        <begin position="1426"/>
        <end position="1440"/>
    </location>
</feature>
<dbReference type="OrthoDB" id="5422628at2759"/>